<evidence type="ECO:0000256" key="1">
    <source>
        <dbReference type="SAM" id="SignalP"/>
    </source>
</evidence>
<sequence>MKLNSIAHMPWSAFSVFLSIACLATAAPVPLRTAESITATQAIHSTIPSKAHLPVISPAIYKRKDDYTLEDDEVEDKTEDVQLSKRRMALSNEYIARRRPLTYIEEPEPEYKAANSDDLSKRQYSSRRTAYYDMKRDLSATATLEGEASEDGIVLPKYQFGDRKTSYHDIKHGSTNTTAY</sequence>
<reference evidence="2 3" key="1">
    <citation type="journal article" date="2020" name="Fungal Divers.">
        <title>Resolving the Mortierellaceae phylogeny through synthesis of multi-gene phylogenetics and phylogenomics.</title>
        <authorList>
            <person name="Vandepol N."/>
            <person name="Liber J."/>
            <person name="Desiro A."/>
            <person name="Na H."/>
            <person name="Kennedy M."/>
            <person name="Barry K."/>
            <person name="Grigoriev I.V."/>
            <person name="Miller A.N."/>
            <person name="O'Donnell K."/>
            <person name="Stajich J.E."/>
            <person name="Bonito G."/>
        </authorList>
    </citation>
    <scope>NUCLEOTIDE SEQUENCE [LARGE SCALE GENOMIC DNA]</scope>
    <source>
        <strain evidence="2 3">AD045</strain>
    </source>
</reference>
<dbReference type="Proteomes" id="UP001194696">
    <property type="component" value="Unassembled WGS sequence"/>
</dbReference>
<keyword evidence="3" id="KW-1185">Reference proteome</keyword>
<evidence type="ECO:0000313" key="2">
    <source>
        <dbReference type="EMBL" id="KAG0284166.1"/>
    </source>
</evidence>
<organism evidence="2 3">
    <name type="scientific">Linnemannia gamsii</name>
    <dbReference type="NCBI Taxonomy" id="64522"/>
    <lineage>
        <taxon>Eukaryota</taxon>
        <taxon>Fungi</taxon>
        <taxon>Fungi incertae sedis</taxon>
        <taxon>Mucoromycota</taxon>
        <taxon>Mortierellomycotina</taxon>
        <taxon>Mortierellomycetes</taxon>
        <taxon>Mortierellales</taxon>
        <taxon>Mortierellaceae</taxon>
        <taxon>Linnemannia</taxon>
    </lineage>
</organism>
<name>A0ABQ7JS73_9FUNG</name>
<comment type="caution">
    <text evidence="2">The sequence shown here is derived from an EMBL/GenBank/DDBJ whole genome shotgun (WGS) entry which is preliminary data.</text>
</comment>
<evidence type="ECO:0000313" key="3">
    <source>
        <dbReference type="Proteomes" id="UP001194696"/>
    </source>
</evidence>
<dbReference type="EMBL" id="JAAAIM010000806">
    <property type="protein sequence ID" value="KAG0284166.1"/>
    <property type="molecule type" value="Genomic_DNA"/>
</dbReference>
<dbReference type="PROSITE" id="PS51257">
    <property type="entry name" value="PROKAR_LIPOPROTEIN"/>
    <property type="match status" value="1"/>
</dbReference>
<feature type="signal peptide" evidence="1">
    <location>
        <begin position="1"/>
        <end position="26"/>
    </location>
</feature>
<protein>
    <submittedName>
        <fullName evidence="2">Uncharacterized protein</fullName>
    </submittedName>
</protein>
<feature type="chain" id="PRO_5046890146" evidence="1">
    <location>
        <begin position="27"/>
        <end position="180"/>
    </location>
</feature>
<keyword evidence="1" id="KW-0732">Signal</keyword>
<proteinExistence type="predicted"/>
<gene>
    <name evidence="2" type="ORF">BGZ96_011463</name>
</gene>
<accession>A0ABQ7JS73</accession>